<dbReference type="AlphaFoldDB" id="A0A371G7Q2"/>
<gene>
    <name evidence="2" type="ORF">CR513_32092</name>
</gene>
<dbReference type="EMBL" id="QJKJ01006486">
    <property type="protein sequence ID" value="RDX86567.1"/>
    <property type="molecule type" value="Genomic_DNA"/>
</dbReference>
<evidence type="ECO:0000256" key="1">
    <source>
        <dbReference type="SAM" id="MobiDB-lite"/>
    </source>
</evidence>
<proteinExistence type="predicted"/>
<organism evidence="2 3">
    <name type="scientific">Mucuna pruriens</name>
    <name type="common">Velvet bean</name>
    <name type="synonym">Dolichos pruriens</name>
    <dbReference type="NCBI Taxonomy" id="157652"/>
    <lineage>
        <taxon>Eukaryota</taxon>
        <taxon>Viridiplantae</taxon>
        <taxon>Streptophyta</taxon>
        <taxon>Embryophyta</taxon>
        <taxon>Tracheophyta</taxon>
        <taxon>Spermatophyta</taxon>
        <taxon>Magnoliopsida</taxon>
        <taxon>eudicotyledons</taxon>
        <taxon>Gunneridae</taxon>
        <taxon>Pentapetalae</taxon>
        <taxon>rosids</taxon>
        <taxon>fabids</taxon>
        <taxon>Fabales</taxon>
        <taxon>Fabaceae</taxon>
        <taxon>Papilionoideae</taxon>
        <taxon>50 kb inversion clade</taxon>
        <taxon>NPAAA clade</taxon>
        <taxon>indigoferoid/millettioid clade</taxon>
        <taxon>Phaseoleae</taxon>
        <taxon>Mucuna</taxon>
    </lineage>
</organism>
<sequence>MKHPMEDTSLFAIELINKLVEEHMQANTGKRDGRHRSRLDEDRKHVGHNSQHQCDQRILNPTILDIVKKEVTKLLTAGIIYPISDSN</sequence>
<protein>
    <submittedName>
        <fullName evidence="2">Uncharacterized protein</fullName>
    </submittedName>
</protein>
<dbReference type="OrthoDB" id="1432245at2759"/>
<feature type="region of interest" description="Disordered" evidence="1">
    <location>
        <begin position="24"/>
        <end position="53"/>
    </location>
</feature>
<reference evidence="2" key="1">
    <citation type="submission" date="2018-05" db="EMBL/GenBank/DDBJ databases">
        <title>Draft genome of Mucuna pruriens seed.</title>
        <authorList>
            <person name="Nnadi N.E."/>
            <person name="Vos R."/>
            <person name="Hasami M.H."/>
            <person name="Devisetty U.K."/>
            <person name="Aguiy J.C."/>
        </authorList>
    </citation>
    <scope>NUCLEOTIDE SEQUENCE [LARGE SCALE GENOMIC DNA]</scope>
    <source>
        <strain evidence="2">JCA_2017</strain>
    </source>
</reference>
<evidence type="ECO:0000313" key="2">
    <source>
        <dbReference type="EMBL" id="RDX86567.1"/>
    </source>
</evidence>
<evidence type="ECO:0000313" key="3">
    <source>
        <dbReference type="Proteomes" id="UP000257109"/>
    </source>
</evidence>
<comment type="caution">
    <text evidence="2">The sequence shown here is derived from an EMBL/GenBank/DDBJ whole genome shotgun (WGS) entry which is preliminary data.</text>
</comment>
<dbReference type="Proteomes" id="UP000257109">
    <property type="component" value="Unassembled WGS sequence"/>
</dbReference>
<accession>A0A371G7Q2</accession>
<keyword evidence="3" id="KW-1185">Reference proteome</keyword>
<name>A0A371G7Q2_MUCPR</name>
<feature type="non-terminal residue" evidence="2">
    <location>
        <position position="1"/>
    </location>
</feature>